<dbReference type="EMBL" id="FOQA01000003">
    <property type="protein sequence ID" value="SFH81581.1"/>
    <property type="molecule type" value="Genomic_DNA"/>
</dbReference>
<organism evidence="1 2">
    <name type="scientific">Tindallia magadiensis</name>
    <dbReference type="NCBI Taxonomy" id="69895"/>
    <lineage>
        <taxon>Bacteria</taxon>
        <taxon>Bacillati</taxon>
        <taxon>Bacillota</taxon>
        <taxon>Clostridia</taxon>
        <taxon>Peptostreptococcales</taxon>
        <taxon>Tindalliaceae</taxon>
        <taxon>Tindallia</taxon>
    </lineage>
</organism>
<keyword evidence="1" id="KW-0808">Transferase</keyword>
<reference evidence="2" key="1">
    <citation type="submission" date="2016-10" db="EMBL/GenBank/DDBJ databases">
        <authorList>
            <person name="Varghese N."/>
            <person name="Submissions S."/>
        </authorList>
    </citation>
    <scope>NUCLEOTIDE SEQUENCE [LARGE SCALE GENOMIC DNA]</scope>
    <source>
        <strain evidence="2">Z-7934</strain>
    </source>
</reference>
<gene>
    <name evidence="1" type="ORF">SAMN05192551_103145</name>
</gene>
<protein>
    <submittedName>
        <fullName evidence="1">Nucleotidyltransferase substrate binding protein, HI0074 family</fullName>
    </submittedName>
</protein>
<dbReference type="InterPro" id="IPR010235">
    <property type="entry name" value="HepT"/>
</dbReference>
<sequence length="85" mass="10053">MKDFLIHRGNKEIYGSRDATREAFKLGIIEKGEVWMEMIESRNLTSHAYDESTAEEIIQQVRKDYIEQFHALKEMMGRLTKDEES</sequence>
<dbReference type="Pfam" id="PF08780">
    <property type="entry name" value="NTase_sub_bind"/>
    <property type="match status" value="1"/>
</dbReference>
<evidence type="ECO:0000313" key="1">
    <source>
        <dbReference type="EMBL" id="SFH81581.1"/>
    </source>
</evidence>
<evidence type="ECO:0000313" key="2">
    <source>
        <dbReference type="Proteomes" id="UP000199287"/>
    </source>
</evidence>
<dbReference type="NCBIfam" id="TIGR01987">
    <property type="entry name" value="HI0074"/>
    <property type="match status" value="1"/>
</dbReference>
<name>A0A1I3D4X9_9FIRM</name>
<dbReference type="STRING" id="69895.SAMN05192551_103145"/>
<accession>A0A1I3D4X9</accession>
<dbReference type="GO" id="GO:0016740">
    <property type="term" value="F:transferase activity"/>
    <property type="evidence" value="ECO:0007669"/>
    <property type="project" value="UniProtKB-KW"/>
</dbReference>
<dbReference type="AlphaFoldDB" id="A0A1I3D4X9"/>
<dbReference type="Gene3D" id="1.20.120.330">
    <property type="entry name" value="Nucleotidyltransferases domain 2"/>
    <property type="match status" value="1"/>
</dbReference>
<dbReference type="SUPFAM" id="SSF81593">
    <property type="entry name" value="Nucleotidyltransferase substrate binding subunit/domain"/>
    <property type="match status" value="1"/>
</dbReference>
<keyword evidence="2" id="KW-1185">Reference proteome</keyword>
<proteinExistence type="predicted"/>
<dbReference type="Proteomes" id="UP000199287">
    <property type="component" value="Unassembled WGS sequence"/>
</dbReference>